<dbReference type="AlphaFoldDB" id="A0AAP7GWS3"/>
<dbReference type="Gene3D" id="3.40.33.10">
    <property type="entry name" value="CAP"/>
    <property type="match status" value="1"/>
</dbReference>
<organism evidence="2 3">
    <name type="scientific">Aggregatibacter aphrophilus</name>
    <name type="common">Haemophilus aphrophilus</name>
    <dbReference type="NCBI Taxonomy" id="732"/>
    <lineage>
        <taxon>Bacteria</taxon>
        <taxon>Pseudomonadati</taxon>
        <taxon>Pseudomonadota</taxon>
        <taxon>Gammaproteobacteria</taxon>
        <taxon>Pasteurellales</taxon>
        <taxon>Pasteurellaceae</taxon>
        <taxon>Aggregatibacter</taxon>
    </lineage>
</organism>
<dbReference type="EMBL" id="MAQE01000012">
    <property type="protein sequence ID" value="OBY52491.1"/>
    <property type="molecule type" value="Genomic_DNA"/>
</dbReference>
<accession>A0AAP7GWS3</accession>
<evidence type="ECO:0000259" key="1">
    <source>
        <dbReference type="Pfam" id="PF00188"/>
    </source>
</evidence>
<reference evidence="2 3" key="1">
    <citation type="submission" date="2016-06" db="EMBL/GenBank/DDBJ databases">
        <title>Simultaneous identification of Haemophilus influenzae and Haemophilus haemolyticus using TaqMan real-time PCR.</title>
        <authorList>
            <person name="Price E.P."/>
            <person name="Sarovich D.S."/>
            <person name="Harris T."/>
            <person name="Spargo J.C."/>
            <person name="Nosworthy E."/>
            <person name="Beissbarth J."/>
            <person name="Smith-Vaughan H."/>
        </authorList>
    </citation>
    <scope>NUCLEOTIDE SEQUENCE [LARGE SCALE GENOMIC DNA]</scope>
    <source>
        <strain evidence="2 3">ATCC 7901</strain>
    </source>
</reference>
<proteinExistence type="predicted"/>
<comment type="caution">
    <text evidence="2">The sequence shown here is derived from an EMBL/GenBank/DDBJ whole genome shotgun (WGS) entry which is preliminary data.</text>
</comment>
<protein>
    <recommendedName>
        <fullName evidence="1">SCP domain-containing protein</fullName>
    </recommendedName>
</protein>
<evidence type="ECO:0000313" key="3">
    <source>
        <dbReference type="Proteomes" id="UP000092746"/>
    </source>
</evidence>
<feature type="domain" description="SCP" evidence="1">
    <location>
        <begin position="79"/>
        <end position="182"/>
    </location>
</feature>
<name>A0AAP7GWS3_AGGAP</name>
<dbReference type="Pfam" id="PF00188">
    <property type="entry name" value="CAP"/>
    <property type="match status" value="1"/>
</dbReference>
<dbReference type="InterPro" id="IPR035940">
    <property type="entry name" value="CAP_sf"/>
</dbReference>
<dbReference type="InterPro" id="IPR014044">
    <property type="entry name" value="CAP_dom"/>
</dbReference>
<dbReference type="Proteomes" id="UP000092746">
    <property type="component" value="Unassembled WGS sequence"/>
</dbReference>
<dbReference type="RefSeq" id="WP_065295013.1">
    <property type="nucleotide sequence ID" value="NZ_CAUUMV010000023.1"/>
</dbReference>
<gene>
    <name evidence="2" type="ORF">BBB52_03855</name>
</gene>
<evidence type="ECO:0000313" key="2">
    <source>
        <dbReference type="EMBL" id="OBY52491.1"/>
    </source>
</evidence>
<sequence length="333" mass="38334">MKPIFTILSLYSLLHSVIVYAEVGTVHTMREFSYRNEAEKTQVEEIALKMLRSTYDYFPDVDNCYAGSVTSDQKRRVLKELNAIRRAHGLEEVKYDASKDRVTAASALISVANGKLDHYPNNRMKCYSQEGYNGSSQSNLHLSQDSLIFVRDDFAEQVVDGLVIDDNVYSLGHRLWFLDPFLGDISYGRSTKIDRNKRVLDAATIYIGNQRKSLVNTKADYVAYPYKNYKANWFLHDWFHSFSVIVDKNESYFNRTLVDFSRAEIKVSSADGRTLKVSEVAYSTRQSNSAGLGNVLQWRVSGTRDNERYYVKIKNVLVNGQAKDYEYWFNIEP</sequence>